<accession>A4XUR1</accession>
<dbReference type="InterPro" id="IPR017734">
    <property type="entry name" value="T6SS_SciN"/>
</dbReference>
<gene>
    <name evidence="2" type="ordered locus">Pmen_2319</name>
</gene>
<keyword evidence="1" id="KW-0732">Signal</keyword>
<feature type="signal peptide" evidence="1">
    <location>
        <begin position="1"/>
        <end position="17"/>
    </location>
</feature>
<evidence type="ECO:0008006" key="3">
    <source>
        <dbReference type="Google" id="ProtNLM"/>
    </source>
</evidence>
<dbReference type="PATRIC" id="fig|399739.8.peg.2341"/>
<proteinExistence type="predicted"/>
<evidence type="ECO:0000256" key="1">
    <source>
        <dbReference type="SAM" id="SignalP"/>
    </source>
</evidence>
<sequence>MPRIFWGVLALLLTACASEPPPPVPTVVRLQLQATTDLNPSGSGQPAPVRVRLYELKSGAIFSRADYFSLVEAANATLGSDLVEQDELLIQPGEQLILDRTLDEQSRLLGFVVAYRDLDDSVWRQLVNIPPHQTSILNVSLSARAVSAVPATPAK</sequence>
<evidence type="ECO:0000313" key="2">
    <source>
        <dbReference type="EMBL" id="ABP85077.1"/>
    </source>
</evidence>
<dbReference type="PROSITE" id="PS51257">
    <property type="entry name" value="PROKAR_LIPOPROTEIN"/>
    <property type="match status" value="1"/>
</dbReference>
<name>A4XUR1_ECTM1</name>
<dbReference type="PANTHER" id="PTHR37625">
    <property type="entry name" value="OUTER MEMBRANE LIPOPROTEIN-RELATED"/>
    <property type="match status" value="1"/>
</dbReference>
<protein>
    <recommendedName>
        <fullName evidence="3">Type VI secretion system lipoprotein TssJ</fullName>
    </recommendedName>
</protein>
<dbReference type="EMBL" id="CP000680">
    <property type="protein sequence ID" value="ABP85077.1"/>
    <property type="molecule type" value="Genomic_DNA"/>
</dbReference>
<dbReference type="InterPro" id="IPR038706">
    <property type="entry name" value="Type_VI_SciN-like_sf"/>
</dbReference>
<dbReference type="PANTHER" id="PTHR37625:SF4">
    <property type="entry name" value="OUTER MEMBRANE LIPOPROTEIN"/>
    <property type="match status" value="1"/>
</dbReference>
<dbReference type="OrthoDB" id="5471061at2"/>
<dbReference type="KEGG" id="pmy:Pmen_2319"/>
<dbReference type="NCBIfam" id="TIGR03352">
    <property type="entry name" value="VI_chp_3"/>
    <property type="match status" value="1"/>
</dbReference>
<dbReference type="eggNOG" id="COG3521">
    <property type="taxonomic scope" value="Bacteria"/>
</dbReference>
<organism evidence="2">
    <name type="scientific">Ectopseudomonas mendocina (strain ymp)</name>
    <name type="common">Pseudomonas mendocina</name>
    <dbReference type="NCBI Taxonomy" id="399739"/>
    <lineage>
        <taxon>Bacteria</taxon>
        <taxon>Pseudomonadati</taxon>
        <taxon>Pseudomonadota</taxon>
        <taxon>Gammaproteobacteria</taxon>
        <taxon>Pseudomonadales</taxon>
        <taxon>Pseudomonadaceae</taxon>
        <taxon>Ectopseudomonas</taxon>
    </lineage>
</organism>
<dbReference type="AlphaFoldDB" id="A4XUR1"/>
<dbReference type="STRING" id="399739.Pmen_2319"/>
<dbReference type="HOGENOM" id="CLU_092347_1_1_6"/>
<dbReference type="Pfam" id="PF12790">
    <property type="entry name" value="T6SS-SciN"/>
    <property type="match status" value="1"/>
</dbReference>
<feature type="chain" id="PRO_5002677243" description="Type VI secretion system lipoprotein TssJ" evidence="1">
    <location>
        <begin position="18"/>
        <end position="155"/>
    </location>
</feature>
<reference evidence="2" key="1">
    <citation type="submission" date="2007-04" db="EMBL/GenBank/DDBJ databases">
        <title>Complete sequence of Pseudomonas mendocina ymp.</title>
        <authorList>
            <consortium name="US DOE Joint Genome Institute"/>
            <person name="Copeland A."/>
            <person name="Lucas S."/>
            <person name="Lapidus A."/>
            <person name="Barry K."/>
            <person name="Glavina del Rio T."/>
            <person name="Dalin E."/>
            <person name="Tice H."/>
            <person name="Pitluck S."/>
            <person name="Kiss H."/>
            <person name="Brettin T."/>
            <person name="Detter J.C."/>
            <person name="Bruce D."/>
            <person name="Han C."/>
            <person name="Schmutz J."/>
            <person name="Larimer F."/>
            <person name="Land M."/>
            <person name="Hauser L."/>
            <person name="Kyrpides N."/>
            <person name="Mikhailova N."/>
            <person name="Hersman L."/>
            <person name="Dubois J."/>
            <person name="Maurice P."/>
            <person name="Richardson P."/>
        </authorList>
    </citation>
    <scope>NUCLEOTIDE SEQUENCE [LARGE SCALE GENOMIC DNA]</scope>
    <source>
        <strain evidence="2">Ymp</strain>
    </source>
</reference>
<dbReference type="Gene3D" id="2.60.40.4150">
    <property type="entry name" value="Type VI secretion system, lipoprotein SciN"/>
    <property type="match status" value="1"/>
</dbReference>